<name>A0A8H3J0D8_9LECA</name>
<dbReference type="Proteomes" id="UP000664521">
    <property type="component" value="Unassembled WGS sequence"/>
</dbReference>
<dbReference type="AlphaFoldDB" id="A0A8H3J0D8"/>
<evidence type="ECO:0000313" key="3">
    <source>
        <dbReference type="Proteomes" id="UP000664521"/>
    </source>
</evidence>
<dbReference type="GO" id="GO:0008081">
    <property type="term" value="F:phosphoric diester hydrolase activity"/>
    <property type="evidence" value="ECO:0007669"/>
    <property type="project" value="InterPro"/>
</dbReference>
<dbReference type="EMBL" id="CAJPDS010000110">
    <property type="protein sequence ID" value="CAF9938229.1"/>
    <property type="molecule type" value="Genomic_DNA"/>
</dbReference>
<accession>A0A8H3J0D8</accession>
<proteinExistence type="predicted"/>
<feature type="transmembrane region" description="Helical" evidence="1">
    <location>
        <begin position="20"/>
        <end position="46"/>
    </location>
</feature>
<keyword evidence="3" id="KW-1185">Reference proteome</keyword>
<dbReference type="GO" id="GO:0006629">
    <property type="term" value="P:lipid metabolic process"/>
    <property type="evidence" value="ECO:0007669"/>
    <property type="project" value="InterPro"/>
</dbReference>
<evidence type="ECO:0000256" key="1">
    <source>
        <dbReference type="SAM" id="Phobius"/>
    </source>
</evidence>
<dbReference type="SUPFAM" id="SSF51695">
    <property type="entry name" value="PLC-like phosphodiesterases"/>
    <property type="match status" value="1"/>
</dbReference>
<dbReference type="PROSITE" id="PS51257">
    <property type="entry name" value="PROKAR_LIPOPROTEIN"/>
    <property type="match status" value="1"/>
</dbReference>
<reference evidence="2" key="1">
    <citation type="submission" date="2021-03" db="EMBL/GenBank/DDBJ databases">
        <authorList>
            <person name="Tagirdzhanova G."/>
        </authorList>
    </citation>
    <scope>NUCLEOTIDE SEQUENCE</scope>
</reference>
<evidence type="ECO:0008006" key="4">
    <source>
        <dbReference type="Google" id="ProtNLM"/>
    </source>
</evidence>
<dbReference type="InterPro" id="IPR051057">
    <property type="entry name" value="PI-PLC_domain"/>
</dbReference>
<dbReference type="Gene3D" id="3.20.20.190">
    <property type="entry name" value="Phosphatidylinositol (PI) phosphodiesterase"/>
    <property type="match status" value="1"/>
</dbReference>
<keyword evidence="1" id="KW-0812">Transmembrane</keyword>
<gene>
    <name evidence="2" type="ORF">HETSPECPRED_000996</name>
</gene>
<dbReference type="OrthoDB" id="7984201at2759"/>
<keyword evidence="1" id="KW-0472">Membrane</keyword>
<keyword evidence="1" id="KW-1133">Transmembrane helix</keyword>
<protein>
    <recommendedName>
        <fullName evidence="4">PLC-like phosphodiesterase</fullName>
    </recommendedName>
</protein>
<comment type="caution">
    <text evidence="2">The sequence shown here is derived from an EMBL/GenBank/DDBJ whole genome shotgun (WGS) entry which is preliminary data.</text>
</comment>
<dbReference type="PANTHER" id="PTHR13593">
    <property type="match status" value="1"/>
</dbReference>
<sequence>MHIPLRLPKTVGFGKSSVRIHTAINFLILTSCCSLLLINAFIAIITQINQSLHRPRTQPQNGCNGHPELCNRRYSDITQIGAHESAFVGIMPFDNQNFDVTVQLDAGIRFLQIQTRRNHFGQLALCHTHCLMENAGLLSDYLLSVREWLDHHPQEVVTLLLTTHDQFNMTAFDHAYTVSGAKHYAFTPPIVNHTVSFLPLSAWPTLGTLISQNTRLITFMDYGAPDPVAAYILPEFTYFWETPFDSTDPASLRQCNMDRPRNLLRTEKNTQTAKTRGFNYIVNHFLDTEVGVVSIPDRRDAKRTNSWKGIGEHVRVCEGKWGRQPGVVLVDYFEQGEVIKAQNLLNGFE</sequence>
<dbReference type="InterPro" id="IPR017946">
    <property type="entry name" value="PLC-like_Pdiesterase_TIM-brl"/>
</dbReference>
<dbReference type="PANTHER" id="PTHR13593:SF146">
    <property type="entry name" value="PLC-LIKE PHOSPHODIESTERASE"/>
    <property type="match status" value="1"/>
</dbReference>
<dbReference type="Pfam" id="PF26146">
    <property type="entry name" value="PI-PLC_X"/>
    <property type="match status" value="1"/>
</dbReference>
<evidence type="ECO:0000313" key="2">
    <source>
        <dbReference type="EMBL" id="CAF9938229.1"/>
    </source>
</evidence>
<organism evidence="2 3">
    <name type="scientific">Heterodermia speciosa</name>
    <dbReference type="NCBI Taxonomy" id="116794"/>
    <lineage>
        <taxon>Eukaryota</taxon>
        <taxon>Fungi</taxon>
        <taxon>Dikarya</taxon>
        <taxon>Ascomycota</taxon>
        <taxon>Pezizomycotina</taxon>
        <taxon>Lecanoromycetes</taxon>
        <taxon>OSLEUM clade</taxon>
        <taxon>Lecanoromycetidae</taxon>
        <taxon>Caliciales</taxon>
        <taxon>Physciaceae</taxon>
        <taxon>Heterodermia</taxon>
    </lineage>
</organism>